<organism evidence="1 2">
    <name type="scientific">Choristoneura fumiferana</name>
    <name type="common">Spruce budworm moth</name>
    <name type="synonym">Archips fumiferana</name>
    <dbReference type="NCBI Taxonomy" id="7141"/>
    <lineage>
        <taxon>Eukaryota</taxon>
        <taxon>Metazoa</taxon>
        <taxon>Ecdysozoa</taxon>
        <taxon>Arthropoda</taxon>
        <taxon>Hexapoda</taxon>
        <taxon>Insecta</taxon>
        <taxon>Pterygota</taxon>
        <taxon>Neoptera</taxon>
        <taxon>Endopterygota</taxon>
        <taxon>Lepidoptera</taxon>
        <taxon>Glossata</taxon>
        <taxon>Ditrysia</taxon>
        <taxon>Tortricoidea</taxon>
        <taxon>Tortricidae</taxon>
        <taxon>Tortricinae</taxon>
        <taxon>Choristoneura</taxon>
    </lineage>
</organism>
<accession>A0ACC0JFF3</accession>
<dbReference type="Proteomes" id="UP001064048">
    <property type="component" value="Chromosome 10"/>
</dbReference>
<name>A0ACC0JFF3_CHOFU</name>
<evidence type="ECO:0000313" key="2">
    <source>
        <dbReference type="Proteomes" id="UP001064048"/>
    </source>
</evidence>
<proteinExistence type="predicted"/>
<keyword evidence="2" id="KW-1185">Reference proteome</keyword>
<sequence length="522" mass="58992">MLIKVTAHEIHPAPDQHRLAASGLKKISTATMVSSGVKSGLLMGFGAAAVVMGAVTVVYWPGLFLAQLQRMMTLSPTSMSFEIWRETPIPMYLECFMWNITNVDEILAGQRVPIKVAQMGPYVYREFHSKENITWNDNSTITFYNQRYWQFEPELSNGSLSDDVTSINPIIATIAHSVRFERTVLKVGVDLFIRAFHRNLFLTANVSTWLFDGIDDPILDIASRFPEIEIPFDKFGWFYDRNGSLEYDGVFLMNTGAAEFSELGNIVKWRHSNRTLYRDECGEVRGSTGELWAPELGQPEVEIFASDICTYLTLGVDKDVRVDGIDGVQYAANMSVFDNGYNYPRMACYCDEVRDRNCLPPGALNVSLCRYGAPAFVSLPHFLHSDPYYPDKIEGMDPTEEHNFRLALEMFTGMPLSVAAQLQINLLVRHISGVSINNQLPDEDVLVPMFWFRQEVRVTPEYARMARFALNLRYGMPYGLYALTGIGVLLLMIGIWILIKKLLKSPETTPILSSESASQEEQ</sequence>
<protein>
    <submittedName>
        <fullName evidence="1">Uncharacterized protein</fullName>
    </submittedName>
</protein>
<evidence type="ECO:0000313" key="1">
    <source>
        <dbReference type="EMBL" id="KAI8422838.1"/>
    </source>
</evidence>
<dbReference type="EMBL" id="CM046110">
    <property type="protein sequence ID" value="KAI8422838.1"/>
    <property type="molecule type" value="Genomic_DNA"/>
</dbReference>
<gene>
    <name evidence="1" type="ORF">MSG28_006580</name>
</gene>
<reference evidence="1 2" key="1">
    <citation type="journal article" date="2022" name="Genome Biol. Evol.">
        <title>The Spruce Budworm Genome: Reconstructing the Evolutionary History of Antifreeze Proteins.</title>
        <authorList>
            <person name="Beliveau C."/>
            <person name="Gagne P."/>
            <person name="Picq S."/>
            <person name="Vernygora O."/>
            <person name="Keeling C.I."/>
            <person name="Pinkney K."/>
            <person name="Doucet D."/>
            <person name="Wen F."/>
            <person name="Johnston J.S."/>
            <person name="Maaroufi H."/>
            <person name="Boyle B."/>
            <person name="Laroche J."/>
            <person name="Dewar K."/>
            <person name="Juretic N."/>
            <person name="Blackburn G."/>
            <person name="Nisole A."/>
            <person name="Brunet B."/>
            <person name="Brandao M."/>
            <person name="Lumley L."/>
            <person name="Duan J."/>
            <person name="Quan G."/>
            <person name="Lucarotti C.J."/>
            <person name="Roe A.D."/>
            <person name="Sperling F.A.H."/>
            <person name="Levesque R.C."/>
            <person name="Cusson M."/>
        </authorList>
    </citation>
    <scope>NUCLEOTIDE SEQUENCE [LARGE SCALE GENOMIC DNA]</scope>
    <source>
        <strain evidence="1">Glfc:IPQL:Cfum</strain>
    </source>
</reference>
<comment type="caution">
    <text evidence="1">The sequence shown here is derived from an EMBL/GenBank/DDBJ whole genome shotgun (WGS) entry which is preliminary data.</text>
</comment>